<sequence length="334" mass="39557">MFVLPTEVQLDVLKCFNFNQLFSFKLTNFYFYNLINKYEGELARMKFNSFYFNDTNPKSNYDIIEPKSGVFSLTLNDQLKNKWQVAIDRSIPLLLHEFKPERTFVVISTVDKKTKSLLLKLPNFPKNIEEMIEIRCCLEHLFKCVFVGAYISTTIFNPEMINILFDNDKTIPLQFNFQHLFLYAKNKIFENVLKFVSNHLTISKFFNISFIGVIITEQRTNILFNILINEGNKFSKIRLEISNLSRLYDSIINYITTSRDCSKMVPVIIFYFYSSDSSRVKFSEKAEKIEIVQFDRKTHTKYQISNIYNPKVKFELYNEEWNGGINSSIYIKRM</sequence>
<evidence type="ECO:0000313" key="3">
    <source>
        <dbReference type="Proteomes" id="UP000580250"/>
    </source>
</evidence>
<comment type="caution">
    <text evidence="2">The sequence shown here is derived from an EMBL/GenBank/DDBJ whole genome shotgun (WGS) entry which is preliminary data.</text>
</comment>
<proteinExistence type="predicted"/>
<evidence type="ECO:0000313" key="2">
    <source>
        <dbReference type="EMBL" id="CAD2131238.1"/>
    </source>
</evidence>
<dbReference type="Proteomes" id="UP000580250">
    <property type="component" value="Unassembled WGS sequence"/>
</dbReference>
<evidence type="ECO:0000259" key="1">
    <source>
        <dbReference type="PROSITE" id="PS50181"/>
    </source>
</evidence>
<dbReference type="PROSITE" id="PS50181">
    <property type="entry name" value="FBOX"/>
    <property type="match status" value="1"/>
</dbReference>
<feature type="domain" description="F-box" evidence="1">
    <location>
        <begin position="1"/>
        <end position="45"/>
    </location>
</feature>
<dbReference type="EMBL" id="CAJEWN010000010">
    <property type="protein sequence ID" value="CAD2131238.1"/>
    <property type="molecule type" value="Genomic_DNA"/>
</dbReference>
<gene>
    <name evidence="2" type="ORF">MENT_LOCUS3246</name>
</gene>
<dbReference type="OrthoDB" id="5281164at2759"/>
<protein>
    <recommendedName>
        <fullName evidence="1">F-box domain-containing protein</fullName>
    </recommendedName>
</protein>
<accession>A0A6V7TSB9</accession>
<reference evidence="2 3" key="1">
    <citation type="submission" date="2020-08" db="EMBL/GenBank/DDBJ databases">
        <authorList>
            <person name="Koutsovoulos G."/>
            <person name="Danchin GJ E."/>
        </authorList>
    </citation>
    <scope>NUCLEOTIDE SEQUENCE [LARGE SCALE GENOMIC DNA]</scope>
</reference>
<organism evidence="2 3">
    <name type="scientific">Meloidogyne enterolobii</name>
    <name type="common">Root-knot nematode worm</name>
    <name type="synonym">Meloidogyne mayaguensis</name>
    <dbReference type="NCBI Taxonomy" id="390850"/>
    <lineage>
        <taxon>Eukaryota</taxon>
        <taxon>Metazoa</taxon>
        <taxon>Ecdysozoa</taxon>
        <taxon>Nematoda</taxon>
        <taxon>Chromadorea</taxon>
        <taxon>Rhabditida</taxon>
        <taxon>Tylenchina</taxon>
        <taxon>Tylenchomorpha</taxon>
        <taxon>Tylenchoidea</taxon>
        <taxon>Meloidogynidae</taxon>
        <taxon>Meloidogyninae</taxon>
        <taxon>Meloidogyne</taxon>
    </lineage>
</organism>
<dbReference type="AlphaFoldDB" id="A0A6V7TSB9"/>
<dbReference type="InterPro" id="IPR001810">
    <property type="entry name" value="F-box_dom"/>
</dbReference>
<name>A0A6V7TSB9_MELEN</name>